<evidence type="ECO:0000256" key="4">
    <source>
        <dbReference type="ARBA" id="ARBA00022989"/>
    </source>
</evidence>
<feature type="transmembrane region" description="Helical" evidence="6">
    <location>
        <begin position="61"/>
        <end position="81"/>
    </location>
</feature>
<dbReference type="InterPro" id="IPR001851">
    <property type="entry name" value="ABC_transp_permease"/>
</dbReference>
<feature type="transmembrane region" description="Helical" evidence="6">
    <location>
        <begin position="170"/>
        <end position="191"/>
    </location>
</feature>
<evidence type="ECO:0000256" key="1">
    <source>
        <dbReference type="ARBA" id="ARBA00004651"/>
    </source>
</evidence>
<dbReference type="EMBL" id="AP021858">
    <property type="protein sequence ID" value="BBO24925.1"/>
    <property type="molecule type" value="Genomic_DNA"/>
</dbReference>
<proteinExistence type="predicted"/>
<protein>
    <submittedName>
        <fullName evidence="7">Nucleoside ABC transporter membrane protein</fullName>
    </submittedName>
</protein>
<gene>
    <name evidence="7" type="ORF">NPRO_25200</name>
</gene>
<feature type="transmembrane region" description="Helical" evidence="6">
    <location>
        <begin position="90"/>
        <end position="107"/>
    </location>
</feature>
<dbReference type="Proteomes" id="UP000662873">
    <property type="component" value="Chromosome"/>
</dbReference>
<dbReference type="GO" id="GO:0022857">
    <property type="term" value="F:transmembrane transporter activity"/>
    <property type="evidence" value="ECO:0007669"/>
    <property type="project" value="InterPro"/>
</dbReference>
<feature type="transmembrane region" description="Helical" evidence="6">
    <location>
        <begin position="34"/>
        <end position="55"/>
    </location>
</feature>
<accession>A0A809RK78</accession>
<keyword evidence="3 6" id="KW-0812">Transmembrane</keyword>
<evidence type="ECO:0000256" key="6">
    <source>
        <dbReference type="SAM" id="Phobius"/>
    </source>
</evidence>
<keyword evidence="2" id="KW-1003">Cell membrane</keyword>
<evidence type="ECO:0000256" key="3">
    <source>
        <dbReference type="ARBA" id="ARBA00022692"/>
    </source>
</evidence>
<dbReference type="PANTHER" id="PTHR43370:SF1">
    <property type="entry name" value="GUANOSINE ABC TRANSPORTER PERMEASE PROTEIN NUPQ"/>
    <property type="match status" value="1"/>
</dbReference>
<reference evidence="7" key="1">
    <citation type="journal article" name="DNA Res.">
        <title>The physiological potential of anammox bacteria as revealed by their core genome structure.</title>
        <authorList>
            <person name="Okubo T."/>
            <person name="Toyoda A."/>
            <person name="Fukuhara K."/>
            <person name="Uchiyama I."/>
            <person name="Harigaya Y."/>
            <person name="Kuroiwa M."/>
            <person name="Suzuki T."/>
            <person name="Murakami Y."/>
            <person name="Suwa Y."/>
            <person name="Takami H."/>
        </authorList>
    </citation>
    <scope>NUCLEOTIDE SEQUENCE</scope>
    <source>
        <strain evidence="7">317325-2</strain>
    </source>
</reference>
<name>A0A809RK78_9BACT</name>
<dbReference type="AlphaFoldDB" id="A0A809RK78"/>
<dbReference type="KEGG" id="npy:NPRO_25200"/>
<keyword evidence="4 6" id="KW-1133">Transmembrane helix</keyword>
<sequence length="284" mass="29826">MESWVGTLLVGALIYGAPLVLATMGGYCSERGGVINIGLEGKMLIAAAVTALVGAGTENAYFGLCAGIGSAVLLSWFHWLLTQTYQIDHIVSGMAINAIAIGSSNFLDKQFTDPDRAHGIPTLPLNAFYVAALLAPLALAWFTHRTRGGLRLLAVGSDPSKSRQMGVKPLLVRFYGLTVTGVLCGLSGALIFSNSKWFTDGMTAGRGFIALAALILGGWRPIPAAIACLVFGFFDSMQIIFQGTRIGGVVVPSEFWSSLPYVITVVALAGFLGKSRVPSGLGKP</sequence>
<dbReference type="GO" id="GO:0005886">
    <property type="term" value="C:plasma membrane"/>
    <property type="evidence" value="ECO:0007669"/>
    <property type="project" value="UniProtKB-SubCell"/>
</dbReference>
<keyword evidence="5 6" id="KW-0472">Membrane</keyword>
<evidence type="ECO:0000313" key="7">
    <source>
        <dbReference type="EMBL" id="BBO24925.1"/>
    </source>
</evidence>
<evidence type="ECO:0000313" key="8">
    <source>
        <dbReference type="Proteomes" id="UP000662873"/>
    </source>
</evidence>
<dbReference type="PANTHER" id="PTHR43370">
    <property type="entry name" value="SUGAR ABC TRANSPORTER INTEGRAL MEMBRANE PROTEIN-RELATED"/>
    <property type="match status" value="1"/>
</dbReference>
<dbReference type="CDD" id="cd06580">
    <property type="entry name" value="TM_PBP1_transp_TpRbsC_like"/>
    <property type="match status" value="1"/>
</dbReference>
<dbReference type="Pfam" id="PF02653">
    <property type="entry name" value="BPD_transp_2"/>
    <property type="match status" value="1"/>
</dbReference>
<feature type="transmembrane region" description="Helical" evidence="6">
    <location>
        <begin position="6"/>
        <end position="27"/>
    </location>
</feature>
<organism evidence="7 8">
    <name type="scientific">Candidatus Nitrosymbiomonas proteolyticus</name>
    <dbReference type="NCBI Taxonomy" id="2608984"/>
    <lineage>
        <taxon>Bacteria</taxon>
        <taxon>Bacillati</taxon>
        <taxon>Armatimonadota</taxon>
        <taxon>Armatimonadota incertae sedis</taxon>
        <taxon>Candidatus Nitrosymbiomonas</taxon>
    </lineage>
</organism>
<feature type="transmembrane region" description="Helical" evidence="6">
    <location>
        <begin position="255"/>
        <end position="273"/>
    </location>
</feature>
<evidence type="ECO:0000256" key="2">
    <source>
        <dbReference type="ARBA" id="ARBA00022475"/>
    </source>
</evidence>
<comment type="subcellular location">
    <subcellularLocation>
        <location evidence="1">Cell membrane</location>
        <topology evidence="1">Multi-pass membrane protein</topology>
    </subcellularLocation>
</comment>
<feature type="transmembrane region" description="Helical" evidence="6">
    <location>
        <begin position="127"/>
        <end position="143"/>
    </location>
</feature>
<evidence type="ECO:0000256" key="5">
    <source>
        <dbReference type="ARBA" id="ARBA00023136"/>
    </source>
</evidence>